<dbReference type="HOGENOM" id="CLU_441399_0_0_6"/>
<feature type="domain" description="FAD-binding PCMH-type" evidence="2">
    <location>
        <begin position="37"/>
        <end position="227"/>
    </location>
</feature>
<feature type="region of interest" description="Disordered" evidence="1">
    <location>
        <begin position="582"/>
        <end position="619"/>
    </location>
</feature>
<evidence type="ECO:0000259" key="2">
    <source>
        <dbReference type="PROSITE" id="PS51387"/>
    </source>
</evidence>
<organism evidence="3 5">
    <name type="scientific">Legionella micdadei</name>
    <name type="common">Tatlockia micdadei</name>
    <dbReference type="NCBI Taxonomy" id="451"/>
    <lineage>
        <taxon>Bacteria</taxon>
        <taxon>Pseudomonadati</taxon>
        <taxon>Pseudomonadota</taxon>
        <taxon>Gammaproteobacteria</taxon>
        <taxon>Legionellales</taxon>
        <taxon>Legionellaceae</taxon>
        <taxon>Legionella</taxon>
    </lineage>
</organism>
<feature type="compositionally biased region" description="Polar residues" evidence="1">
    <location>
        <begin position="592"/>
        <end position="607"/>
    </location>
</feature>
<dbReference type="Proteomes" id="UP000032414">
    <property type="component" value="Chromosome I"/>
</dbReference>
<accession>A0A098GFE8</accession>
<evidence type="ECO:0000313" key="5">
    <source>
        <dbReference type="Proteomes" id="UP000032414"/>
    </source>
</evidence>
<dbReference type="InterPro" id="IPR010031">
    <property type="entry name" value="FAD_lactone_oxidase-like"/>
</dbReference>
<dbReference type="OrthoDB" id="5634754at2"/>
<evidence type="ECO:0000313" key="4">
    <source>
        <dbReference type="EMBL" id="SCY10679.1"/>
    </source>
</evidence>
<dbReference type="SUPFAM" id="SSF56176">
    <property type="entry name" value="FAD-binding/transporter-associated domain-like"/>
    <property type="match status" value="1"/>
</dbReference>
<gene>
    <name evidence="3" type="ORF">LMI_1400</name>
    <name evidence="4" type="ORF">SAMN02982997_00823</name>
</gene>
<proteinExistence type="predicted"/>
<dbReference type="Gene3D" id="3.30.465.10">
    <property type="match status" value="1"/>
</dbReference>
<dbReference type="GO" id="GO:0071949">
    <property type="term" value="F:FAD binding"/>
    <property type="evidence" value="ECO:0007669"/>
    <property type="project" value="InterPro"/>
</dbReference>
<dbReference type="PROSITE" id="PS51387">
    <property type="entry name" value="FAD_PCMH"/>
    <property type="match status" value="1"/>
</dbReference>
<sequence>MALTKKQREAIIDLIKRENLYLDYVENAQWSNFCKTLVLSDVLLLKIKNVNAVQRIIEKIDELNRQVDPEERITCRVAAGGRKDQVDSNSFSLTPWVEADIIINLDLAASDEYAIEQIDETTVRAKPGPQIKAFDEILDSKKLATKSPPSLIHRVTPFGLAAIGCHGTDMKNGAYSDNIKSITFLLMNGQLKKIDRNTNPDDFDLIASAHLGLFGIVVEMELECKPAEKLERIETAMSFPEFVEAVETGELPRKDYPMLSVFYVPTYDNDLENREHKNVKVIEYKPVPLYTENENFNPECDDLAQWLQVELEENLRVTDVLALFPKLVPLFMRYIVAHYAVGDGTVKSIGPAPAQYHYQTRYPNSINDLDGLFPLSADFHEMVAAFKKVAKETQEAKERGEAPVTFGAYGRIFQNKRYPATLAPGSHHSEKDYTCGFDVVSSPGAAGFERFRDTLVQYLIEELNSKLHWGKYVPLDKGIDYEKMYGEDMQKFKKTLKKFYRDNGLELEKSPFLTAFPCQILSMKKYMPAVQDRITVSHELAPVHPIVRMYRLAKFLIWIEKQHEMHPSVHLDALKRATQELHQSERAKMPGSSRQSIFGKGESQQEQAGVRRCPPCTLF</sequence>
<evidence type="ECO:0000256" key="1">
    <source>
        <dbReference type="SAM" id="MobiDB-lite"/>
    </source>
</evidence>
<reference evidence="3" key="1">
    <citation type="submission" date="2014-09" db="EMBL/GenBank/DDBJ databases">
        <authorList>
            <person name="GOMEZ-VALERO Laura"/>
        </authorList>
    </citation>
    <scope>NUCLEOTIDE SEQUENCE</scope>
    <source>
        <strain evidence="3">ATCC33218</strain>
    </source>
</reference>
<dbReference type="AlphaFoldDB" id="A0A098GFE8"/>
<dbReference type="EMBL" id="LN614830">
    <property type="protein sequence ID" value="CEG60707.1"/>
    <property type="molecule type" value="Genomic_DNA"/>
</dbReference>
<dbReference type="KEGG" id="tmc:LMI_1400"/>
<dbReference type="InterPro" id="IPR036318">
    <property type="entry name" value="FAD-bd_PCMH-like_sf"/>
</dbReference>
<reference evidence="4 6" key="3">
    <citation type="submission" date="2016-10" db="EMBL/GenBank/DDBJ databases">
        <authorList>
            <person name="Varghese N."/>
            <person name="Submissions S."/>
        </authorList>
    </citation>
    <scope>NUCLEOTIDE SEQUENCE [LARGE SCALE GENOMIC DNA]</scope>
    <source>
        <strain evidence="4 6">ATCC 33218</strain>
    </source>
</reference>
<dbReference type="InterPro" id="IPR016166">
    <property type="entry name" value="FAD-bd_PCMH"/>
</dbReference>
<evidence type="ECO:0000313" key="6">
    <source>
        <dbReference type="Proteomes" id="UP000182998"/>
    </source>
</evidence>
<dbReference type="PANTHER" id="PTHR43762:SF1">
    <property type="entry name" value="D-ARABINONO-1,4-LACTONE OXIDASE"/>
    <property type="match status" value="1"/>
</dbReference>
<dbReference type="PATRIC" id="fig|451.8.peg.2231"/>
<evidence type="ECO:0000313" key="3">
    <source>
        <dbReference type="EMBL" id="CEG60707.1"/>
    </source>
</evidence>
<dbReference type="Proteomes" id="UP000182998">
    <property type="component" value="Unassembled WGS sequence"/>
</dbReference>
<dbReference type="InterPro" id="IPR016169">
    <property type="entry name" value="FAD-bd_PCMH_sub2"/>
</dbReference>
<protein>
    <submittedName>
        <fullName evidence="4">FAD/FMN-containing dehydrogenase</fullName>
    </submittedName>
    <submittedName>
        <fullName evidence="3">Putative L-gulono-gamma-lactone oxidase</fullName>
    </submittedName>
</protein>
<reference evidence="5" key="2">
    <citation type="submission" date="2014-09" db="EMBL/GenBank/DDBJ databases">
        <authorList>
            <person name="Gomez-Valero L."/>
        </authorList>
    </citation>
    <scope>NUCLEOTIDE SEQUENCE [LARGE SCALE GENOMIC DNA]</scope>
    <source>
        <strain evidence="5">ATCC33218</strain>
    </source>
</reference>
<name>A0A098GFE8_LEGMI</name>
<dbReference type="EMBL" id="FMVN01000004">
    <property type="protein sequence ID" value="SCY10679.1"/>
    <property type="molecule type" value="Genomic_DNA"/>
</dbReference>
<dbReference type="GO" id="GO:0016899">
    <property type="term" value="F:oxidoreductase activity, acting on the CH-OH group of donors, oxygen as acceptor"/>
    <property type="evidence" value="ECO:0007669"/>
    <property type="project" value="InterPro"/>
</dbReference>
<dbReference type="RefSeq" id="WP_045099068.1">
    <property type="nucleotide sequence ID" value="NZ_CP020614.1"/>
</dbReference>
<keyword evidence="6" id="KW-1185">Reference proteome</keyword>
<dbReference type="PANTHER" id="PTHR43762">
    <property type="entry name" value="L-GULONOLACTONE OXIDASE"/>
    <property type="match status" value="1"/>
</dbReference>
<dbReference type="STRING" id="451.B6N58_08560"/>